<dbReference type="InterPro" id="IPR000515">
    <property type="entry name" value="MetI-like"/>
</dbReference>
<dbReference type="AlphaFoldDB" id="A0A1F5AEQ3"/>
<feature type="transmembrane region" description="Helical" evidence="7">
    <location>
        <begin position="9"/>
        <end position="30"/>
    </location>
</feature>
<comment type="similarity">
    <text evidence="7">Belongs to the binding-protein-dependent transport system permease family.</text>
</comment>
<dbReference type="Pfam" id="PF00528">
    <property type="entry name" value="BPD_transp_1"/>
    <property type="match status" value="1"/>
</dbReference>
<feature type="transmembrane region" description="Helical" evidence="7">
    <location>
        <begin position="134"/>
        <end position="161"/>
    </location>
</feature>
<evidence type="ECO:0000256" key="2">
    <source>
        <dbReference type="ARBA" id="ARBA00022448"/>
    </source>
</evidence>
<gene>
    <name evidence="9" type="ORF">A2V47_03260</name>
</gene>
<evidence type="ECO:0000313" key="10">
    <source>
        <dbReference type="Proteomes" id="UP000177701"/>
    </source>
</evidence>
<reference evidence="9 10" key="1">
    <citation type="journal article" date="2016" name="Nat. Commun.">
        <title>Thousands of microbial genomes shed light on interconnected biogeochemical processes in an aquifer system.</title>
        <authorList>
            <person name="Anantharaman K."/>
            <person name="Brown C.T."/>
            <person name="Hug L.A."/>
            <person name="Sharon I."/>
            <person name="Castelle C.J."/>
            <person name="Probst A.J."/>
            <person name="Thomas B.C."/>
            <person name="Singh A."/>
            <person name="Wilkins M.J."/>
            <person name="Karaoz U."/>
            <person name="Brodie E.L."/>
            <person name="Williams K.H."/>
            <person name="Hubbard S.S."/>
            <person name="Banfield J.F."/>
        </authorList>
    </citation>
    <scope>NUCLEOTIDE SEQUENCE [LARGE SCALE GENOMIC DNA]</scope>
</reference>
<dbReference type="PROSITE" id="PS50928">
    <property type="entry name" value="ABC_TM1"/>
    <property type="match status" value="1"/>
</dbReference>
<feature type="transmembrane region" description="Helical" evidence="7">
    <location>
        <begin position="227"/>
        <end position="253"/>
    </location>
</feature>
<dbReference type="Gene3D" id="1.10.3720.10">
    <property type="entry name" value="MetI-like"/>
    <property type="match status" value="1"/>
</dbReference>
<comment type="caution">
    <text evidence="9">The sequence shown here is derived from an EMBL/GenBank/DDBJ whole genome shotgun (WGS) entry which is preliminary data.</text>
</comment>
<dbReference type="Pfam" id="PF19300">
    <property type="entry name" value="BPD_transp_1_N"/>
    <property type="match status" value="1"/>
</dbReference>
<keyword evidence="6 7" id="KW-0472">Membrane</keyword>
<proteinExistence type="inferred from homology"/>
<dbReference type="SUPFAM" id="SSF161098">
    <property type="entry name" value="MetI-like"/>
    <property type="match status" value="1"/>
</dbReference>
<feature type="domain" description="ABC transmembrane type-1" evidence="8">
    <location>
        <begin position="95"/>
        <end position="292"/>
    </location>
</feature>
<organism evidence="9 10">
    <name type="scientific">Candidatus Sediminicultor quintus</name>
    <dbReference type="NCBI Taxonomy" id="1797291"/>
    <lineage>
        <taxon>Bacteria</taxon>
        <taxon>Pseudomonadati</taxon>
        <taxon>Atribacterota</taxon>
        <taxon>Candidatus Phoenicimicrobiia</taxon>
        <taxon>Candidatus Pheonicimicrobiales</taxon>
        <taxon>Candidatus Phoenicimicrobiaceae</taxon>
        <taxon>Candidatus Sediminicultor</taxon>
    </lineage>
</organism>
<evidence type="ECO:0000256" key="6">
    <source>
        <dbReference type="ARBA" id="ARBA00023136"/>
    </source>
</evidence>
<evidence type="ECO:0000256" key="3">
    <source>
        <dbReference type="ARBA" id="ARBA00022475"/>
    </source>
</evidence>
<dbReference type="STRING" id="1797291.A2V47_03260"/>
<evidence type="ECO:0000256" key="1">
    <source>
        <dbReference type="ARBA" id="ARBA00004651"/>
    </source>
</evidence>
<sequence>MTNYIIRRLIMMIPVFILCSMIIFLILHLVPGNPVDNLLRPGSPPEVRGRLIKEFGLDKPIYQQYIIWLTNVFKGNLGVSITEQRSVSELLLLKLPSTLVLGVVSFLISFILGVLLGAVSAIKQNTIVDYMGMILALLGVTVPTFWLGLMFMLIFSVNLGWFPISGYGDLKSLILPAFTLGLAGAGLIARVTRASMLEIAQKDYITIVRAKGISNSQVIIKHIFRNALIPIITLLGLRLGWIIGGAVTIEIVFNRPGLGRLLTDSLFRRDYPVIQGVLLLLIFTVMLGNLIADVLYAYADPRIRYN</sequence>
<dbReference type="PANTHER" id="PTHR43163:SF6">
    <property type="entry name" value="DIPEPTIDE TRANSPORT SYSTEM PERMEASE PROTEIN DPPB-RELATED"/>
    <property type="match status" value="1"/>
</dbReference>
<name>A0A1F5AEQ3_9BACT</name>
<keyword evidence="4 7" id="KW-0812">Transmembrane</keyword>
<feature type="transmembrane region" description="Helical" evidence="7">
    <location>
        <begin position="273"/>
        <end position="299"/>
    </location>
</feature>
<dbReference type="CDD" id="cd06261">
    <property type="entry name" value="TM_PBP2"/>
    <property type="match status" value="1"/>
</dbReference>
<dbReference type="EMBL" id="MEYH01000021">
    <property type="protein sequence ID" value="OGD16969.1"/>
    <property type="molecule type" value="Genomic_DNA"/>
</dbReference>
<dbReference type="InterPro" id="IPR045621">
    <property type="entry name" value="BPD_transp_1_N"/>
</dbReference>
<keyword evidence="2 7" id="KW-0813">Transport</keyword>
<evidence type="ECO:0000256" key="4">
    <source>
        <dbReference type="ARBA" id="ARBA00022692"/>
    </source>
</evidence>
<accession>A0A1F5AEQ3</accession>
<dbReference type="PANTHER" id="PTHR43163">
    <property type="entry name" value="DIPEPTIDE TRANSPORT SYSTEM PERMEASE PROTEIN DPPB-RELATED"/>
    <property type="match status" value="1"/>
</dbReference>
<evidence type="ECO:0000256" key="5">
    <source>
        <dbReference type="ARBA" id="ARBA00022989"/>
    </source>
</evidence>
<keyword evidence="5 7" id="KW-1133">Transmembrane helix</keyword>
<evidence type="ECO:0000256" key="7">
    <source>
        <dbReference type="RuleBase" id="RU363032"/>
    </source>
</evidence>
<dbReference type="GO" id="GO:0055085">
    <property type="term" value="P:transmembrane transport"/>
    <property type="evidence" value="ECO:0007669"/>
    <property type="project" value="InterPro"/>
</dbReference>
<dbReference type="GO" id="GO:0005886">
    <property type="term" value="C:plasma membrane"/>
    <property type="evidence" value="ECO:0007669"/>
    <property type="project" value="UniProtKB-SubCell"/>
</dbReference>
<dbReference type="InterPro" id="IPR035906">
    <property type="entry name" value="MetI-like_sf"/>
</dbReference>
<keyword evidence="3" id="KW-1003">Cell membrane</keyword>
<comment type="subcellular location">
    <subcellularLocation>
        <location evidence="1 7">Cell membrane</location>
        <topology evidence="1 7">Multi-pass membrane protein</topology>
    </subcellularLocation>
</comment>
<evidence type="ECO:0000259" key="8">
    <source>
        <dbReference type="PROSITE" id="PS50928"/>
    </source>
</evidence>
<protein>
    <submittedName>
        <fullName evidence="9">Glutathione ABC transporter permease GsiC</fullName>
    </submittedName>
</protein>
<feature type="transmembrane region" description="Helical" evidence="7">
    <location>
        <begin position="173"/>
        <end position="192"/>
    </location>
</feature>
<dbReference type="Proteomes" id="UP000177701">
    <property type="component" value="Unassembled WGS sequence"/>
</dbReference>
<evidence type="ECO:0000313" key="9">
    <source>
        <dbReference type="EMBL" id="OGD16969.1"/>
    </source>
</evidence>
<feature type="transmembrane region" description="Helical" evidence="7">
    <location>
        <begin position="99"/>
        <end position="122"/>
    </location>
</feature>